<dbReference type="OrthoDB" id="1718296at2759"/>
<dbReference type="InterPro" id="IPR030184">
    <property type="entry name" value="WAT1-related"/>
</dbReference>
<dbReference type="GO" id="GO:0022857">
    <property type="term" value="F:transmembrane transporter activity"/>
    <property type="evidence" value="ECO:0007669"/>
    <property type="project" value="InterPro"/>
</dbReference>
<dbReference type="Pfam" id="PF00892">
    <property type="entry name" value="EamA"/>
    <property type="match status" value="1"/>
</dbReference>
<dbReference type="SUPFAM" id="SSF103481">
    <property type="entry name" value="Multidrug resistance efflux transporter EmrE"/>
    <property type="match status" value="2"/>
</dbReference>
<protein>
    <recommendedName>
        <fullName evidence="6">WAT1-related protein</fullName>
    </recommendedName>
</protein>
<dbReference type="EMBL" id="CACTIH010001921">
    <property type="protein sequence ID" value="CAA2968792.1"/>
    <property type="molecule type" value="Genomic_DNA"/>
</dbReference>
<dbReference type="InterPro" id="IPR000620">
    <property type="entry name" value="EamA_dom"/>
</dbReference>
<proteinExistence type="inferred from homology"/>
<evidence type="ECO:0000256" key="6">
    <source>
        <dbReference type="RuleBase" id="RU363077"/>
    </source>
</evidence>
<keyword evidence="5 6" id="KW-0472">Membrane</keyword>
<feature type="domain" description="EamA" evidence="7">
    <location>
        <begin position="8"/>
        <end position="146"/>
    </location>
</feature>
<evidence type="ECO:0000256" key="1">
    <source>
        <dbReference type="ARBA" id="ARBA00004141"/>
    </source>
</evidence>
<feature type="transmembrane region" description="Helical" evidence="6">
    <location>
        <begin position="68"/>
        <end position="90"/>
    </location>
</feature>
<dbReference type="Gramene" id="OE9A089562T3">
    <property type="protein sequence ID" value="OE9A089562C3"/>
    <property type="gene ID" value="OE9A089562"/>
</dbReference>
<keyword evidence="4 6" id="KW-1133">Transmembrane helix</keyword>
<feature type="transmembrane region" description="Helical" evidence="6">
    <location>
        <begin position="96"/>
        <end position="117"/>
    </location>
</feature>
<reference evidence="8 9" key="1">
    <citation type="submission" date="2019-12" db="EMBL/GenBank/DDBJ databases">
        <authorList>
            <person name="Alioto T."/>
            <person name="Alioto T."/>
            <person name="Gomez Garrido J."/>
        </authorList>
    </citation>
    <scope>NUCLEOTIDE SEQUENCE [LARGE SCALE GENOMIC DNA]</scope>
</reference>
<evidence type="ECO:0000256" key="2">
    <source>
        <dbReference type="ARBA" id="ARBA00007635"/>
    </source>
</evidence>
<evidence type="ECO:0000259" key="7">
    <source>
        <dbReference type="Pfam" id="PF00892"/>
    </source>
</evidence>
<evidence type="ECO:0000256" key="3">
    <source>
        <dbReference type="ARBA" id="ARBA00022692"/>
    </source>
</evidence>
<name>A0A8S0QT17_OLEEU</name>
<feature type="transmembrane region" description="Helical" evidence="6">
    <location>
        <begin position="225"/>
        <end position="245"/>
    </location>
</feature>
<gene>
    <name evidence="8" type="ORF">OLEA9_A089562</name>
</gene>
<dbReference type="InterPro" id="IPR037185">
    <property type="entry name" value="EmrE-like"/>
</dbReference>
<evidence type="ECO:0000256" key="4">
    <source>
        <dbReference type="ARBA" id="ARBA00022989"/>
    </source>
</evidence>
<keyword evidence="9" id="KW-1185">Reference proteome</keyword>
<accession>A0A8S0QT17</accession>
<comment type="subcellular location">
    <subcellularLocation>
        <location evidence="1 6">Membrane</location>
        <topology evidence="1 6">Multi-pass membrane protein</topology>
    </subcellularLocation>
</comment>
<evidence type="ECO:0000256" key="5">
    <source>
        <dbReference type="ARBA" id="ARBA00023136"/>
    </source>
</evidence>
<dbReference type="GO" id="GO:0016020">
    <property type="term" value="C:membrane"/>
    <property type="evidence" value="ECO:0007669"/>
    <property type="project" value="UniProtKB-SubCell"/>
</dbReference>
<feature type="transmembrane region" description="Helical" evidence="6">
    <location>
        <begin position="195"/>
        <end position="213"/>
    </location>
</feature>
<dbReference type="Proteomes" id="UP000594638">
    <property type="component" value="Unassembled WGS sequence"/>
</dbReference>
<dbReference type="AlphaFoldDB" id="A0A8S0QT17"/>
<evidence type="ECO:0000313" key="9">
    <source>
        <dbReference type="Proteomes" id="UP000594638"/>
    </source>
</evidence>
<organism evidence="8 9">
    <name type="scientific">Olea europaea subsp. europaea</name>
    <dbReference type="NCBI Taxonomy" id="158383"/>
    <lineage>
        <taxon>Eukaryota</taxon>
        <taxon>Viridiplantae</taxon>
        <taxon>Streptophyta</taxon>
        <taxon>Embryophyta</taxon>
        <taxon>Tracheophyta</taxon>
        <taxon>Spermatophyta</taxon>
        <taxon>Magnoliopsida</taxon>
        <taxon>eudicotyledons</taxon>
        <taxon>Gunneridae</taxon>
        <taxon>Pentapetalae</taxon>
        <taxon>asterids</taxon>
        <taxon>lamiids</taxon>
        <taxon>Lamiales</taxon>
        <taxon>Oleaceae</taxon>
        <taxon>Oleeae</taxon>
        <taxon>Olea</taxon>
    </lineage>
</organism>
<comment type="similarity">
    <text evidence="2 6">Belongs to the drug/metabolite transporter (DMT) superfamily. Plant drug/metabolite exporter (P-DME) (TC 2.A.7.4) family.</text>
</comment>
<evidence type="ECO:0000313" key="8">
    <source>
        <dbReference type="EMBL" id="CAA2968792.1"/>
    </source>
</evidence>
<sequence>MEISKPFFVVLIIRFIYAGYFLLTKVAFSVGMNTYVFVFYRQAAATVVLAPIALFFQWRTAPPLSFPIFIRIFLLSLCGITTSLDIFGVALTYTTASLAAATSNSLPVITFFLAVLFRMEKVKLRTSPGIMKVSGVALCLAGAATIALYRGPFFKLLLHHHLIKSHHQQLEGHAIPSTQTWIKGVLLMLLSNITWALWLVLQGIVVSGIAFYLQSWVIEKKGPVYLAMTTPLILIFTTAASTLLFGEIISLGSVVGALLLVGGLYYVLWGKTKEEEREKAICAAIIDAEKANGGSKEDTTT</sequence>
<feature type="transmembrane region" description="Helical" evidence="6">
    <location>
        <begin position="129"/>
        <end position="149"/>
    </location>
</feature>
<keyword evidence="3 6" id="KW-0812">Transmembrane</keyword>
<feature type="transmembrane region" description="Helical" evidence="6">
    <location>
        <begin position="34"/>
        <end position="56"/>
    </location>
</feature>
<feature type="transmembrane region" description="Helical" evidence="6">
    <location>
        <begin position="251"/>
        <end position="269"/>
    </location>
</feature>
<comment type="caution">
    <text evidence="8">The sequence shown here is derived from an EMBL/GenBank/DDBJ whole genome shotgun (WGS) entry which is preliminary data.</text>
</comment>
<feature type="transmembrane region" description="Helical" evidence="6">
    <location>
        <begin position="7"/>
        <end position="28"/>
    </location>
</feature>
<dbReference type="PANTHER" id="PTHR31218">
    <property type="entry name" value="WAT1-RELATED PROTEIN"/>
    <property type="match status" value="1"/>
</dbReference>